<keyword evidence="2" id="KW-1185">Reference proteome</keyword>
<evidence type="ECO:0000313" key="1">
    <source>
        <dbReference type="EMBL" id="MEA1079527.1"/>
    </source>
</evidence>
<dbReference type="Proteomes" id="UP001305746">
    <property type="component" value="Unassembled WGS sequence"/>
</dbReference>
<protein>
    <submittedName>
        <fullName evidence="1">Uncharacterized protein</fullName>
    </submittedName>
</protein>
<gene>
    <name evidence="1" type="ORF">U5822_02525</name>
</gene>
<dbReference type="RefSeq" id="WP_322854047.1">
    <property type="nucleotide sequence ID" value="NZ_JAYDCJ010000001.1"/>
</dbReference>
<evidence type="ECO:0000313" key="2">
    <source>
        <dbReference type="Proteomes" id="UP001305746"/>
    </source>
</evidence>
<reference evidence="1 2" key="1">
    <citation type="submission" date="2023-12" db="EMBL/GenBank/DDBJ databases">
        <title>Marinobacter qingdaonensis sp. nov., isolated from the intertidal sediment of Qingdao, PR China.</title>
        <authorList>
            <person name="Li Y."/>
        </authorList>
    </citation>
    <scope>NUCLEOTIDE SEQUENCE [LARGE SCALE GENOMIC DNA]</scope>
    <source>
        <strain evidence="1 2">ASW11-75</strain>
    </source>
</reference>
<sequence length="163" mass="17927">MALPATMQILDEIEARLKQITKANGYSVDLMKLERARLTPFQSGEMPCINYWPESDQLVETLPSKHLRELSLNVEFYDTSGRSAALTDKAALLANDAYTALWRSPDLPLVSDRPDPNLGGIVDSLVLQSIQPAIGEGQNPFCGAVMSIAVRYRIDPHTLTALA</sequence>
<proteinExistence type="predicted"/>
<name>A0ABU5NUT7_9GAMM</name>
<accession>A0ABU5NUT7</accession>
<comment type="caution">
    <text evidence="1">The sequence shown here is derived from an EMBL/GenBank/DDBJ whole genome shotgun (WGS) entry which is preliminary data.</text>
</comment>
<organism evidence="1 2">
    <name type="scientific">Marinobacter qingdaonensis</name>
    <dbReference type="NCBI Taxonomy" id="3108486"/>
    <lineage>
        <taxon>Bacteria</taxon>
        <taxon>Pseudomonadati</taxon>
        <taxon>Pseudomonadota</taxon>
        <taxon>Gammaproteobacteria</taxon>
        <taxon>Pseudomonadales</taxon>
        <taxon>Marinobacteraceae</taxon>
        <taxon>Marinobacter</taxon>
    </lineage>
</organism>
<dbReference type="EMBL" id="JAYDCJ010000001">
    <property type="protein sequence ID" value="MEA1079527.1"/>
    <property type="molecule type" value="Genomic_DNA"/>
</dbReference>